<dbReference type="Proteomes" id="UP000198412">
    <property type="component" value="Unassembled WGS sequence"/>
</dbReference>
<evidence type="ECO:0000259" key="3">
    <source>
        <dbReference type="Pfam" id="PF18962"/>
    </source>
</evidence>
<dbReference type="InterPro" id="IPR026444">
    <property type="entry name" value="Secre_tail"/>
</dbReference>
<dbReference type="RefSeq" id="WP_089379539.1">
    <property type="nucleotide sequence ID" value="NZ_FZNX01000007.1"/>
</dbReference>
<dbReference type="EMBL" id="FZNX01000007">
    <property type="protein sequence ID" value="SNR82288.1"/>
    <property type="molecule type" value="Genomic_DNA"/>
</dbReference>
<proteinExistence type="predicted"/>
<feature type="chain" id="PRO_5012986328" evidence="2">
    <location>
        <begin position="21"/>
        <end position="165"/>
    </location>
</feature>
<dbReference type="OrthoDB" id="1408995at2"/>
<evidence type="ECO:0000313" key="5">
    <source>
        <dbReference type="Proteomes" id="UP000198412"/>
    </source>
</evidence>
<keyword evidence="1 2" id="KW-0732">Signal</keyword>
<evidence type="ECO:0000313" key="4">
    <source>
        <dbReference type="EMBL" id="SNR82288.1"/>
    </source>
</evidence>
<dbReference type="Pfam" id="PF18962">
    <property type="entry name" value="Por_Secre_tail"/>
    <property type="match status" value="1"/>
</dbReference>
<keyword evidence="5" id="KW-1185">Reference proteome</keyword>
<sequence length="165" mass="18453">MKKISLLIVFLCMSISTCFSQKIMRSTISSVGASHSFTTNGEKYFVQQSVGQLSVIGNFQSSEIILRQGFIQPPLILTKVILEETTIEAIIYPNPFESSVNIKFSDIMNESLSIFIYDMLGRVVYQNDRDASQNVNINLDTLASAQYVLHIASGNKQFKATIIKK</sequence>
<dbReference type="Gene3D" id="2.60.40.3080">
    <property type="match status" value="1"/>
</dbReference>
<feature type="signal peptide" evidence="2">
    <location>
        <begin position="1"/>
        <end position="20"/>
    </location>
</feature>
<accession>A0A238ZGZ7</accession>
<protein>
    <submittedName>
        <fullName evidence="4">Por secretion system C-terminal sorting domain-containing protein</fullName>
    </submittedName>
</protein>
<dbReference type="NCBIfam" id="TIGR04183">
    <property type="entry name" value="Por_Secre_tail"/>
    <property type="match status" value="1"/>
</dbReference>
<organism evidence="4 5">
    <name type="scientific">Lutibacter flavus</name>
    <dbReference type="NCBI Taxonomy" id="691689"/>
    <lineage>
        <taxon>Bacteria</taxon>
        <taxon>Pseudomonadati</taxon>
        <taxon>Bacteroidota</taxon>
        <taxon>Flavobacteriia</taxon>
        <taxon>Flavobacteriales</taxon>
        <taxon>Flavobacteriaceae</taxon>
        <taxon>Lutibacter</taxon>
    </lineage>
</organism>
<dbReference type="AlphaFoldDB" id="A0A238ZGZ7"/>
<feature type="domain" description="Secretion system C-terminal sorting" evidence="3">
    <location>
        <begin position="91"/>
        <end position="163"/>
    </location>
</feature>
<evidence type="ECO:0000256" key="2">
    <source>
        <dbReference type="SAM" id="SignalP"/>
    </source>
</evidence>
<evidence type="ECO:0000256" key="1">
    <source>
        <dbReference type="ARBA" id="ARBA00022729"/>
    </source>
</evidence>
<reference evidence="5" key="1">
    <citation type="submission" date="2017-06" db="EMBL/GenBank/DDBJ databases">
        <authorList>
            <person name="Varghese N."/>
            <person name="Submissions S."/>
        </authorList>
    </citation>
    <scope>NUCLEOTIDE SEQUENCE [LARGE SCALE GENOMIC DNA]</scope>
    <source>
        <strain evidence="5">DSM 27993</strain>
    </source>
</reference>
<gene>
    <name evidence="4" type="ORF">SAMN04488111_3280</name>
</gene>
<name>A0A238ZGZ7_9FLAO</name>